<dbReference type="PANTHER" id="PTHR10780:SF20">
    <property type="entry name" value="MITOCHONDRIAL CARRIER HOMOLOG 2"/>
    <property type="match status" value="1"/>
</dbReference>
<evidence type="ECO:0000313" key="7">
    <source>
        <dbReference type="Proteomes" id="UP001356427"/>
    </source>
</evidence>
<gene>
    <name evidence="6" type="ORF">J4Q44_G00355770</name>
</gene>
<proteinExistence type="predicted"/>
<reference evidence="6 7" key="1">
    <citation type="submission" date="2021-04" db="EMBL/GenBank/DDBJ databases">
        <authorList>
            <person name="De Guttry C."/>
            <person name="Zahm M."/>
            <person name="Klopp C."/>
            <person name="Cabau C."/>
            <person name="Louis A."/>
            <person name="Berthelot C."/>
            <person name="Parey E."/>
            <person name="Roest Crollius H."/>
            <person name="Montfort J."/>
            <person name="Robinson-Rechavi M."/>
            <person name="Bucao C."/>
            <person name="Bouchez O."/>
            <person name="Gislard M."/>
            <person name="Lluch J."/>
            <person name="Milhes M."/>
            <person name="Lampietro C."/>
            <person name="Lopez Roques C."/>
            <person name="Donnadieu C."/>
            <person name="Braasch I."/>
            <person name="Desvignes T."/>
            <person name="Postlethwait J."/>
            <person name="Bobe J."/>
            <person name="Wedekind C."/>
            <person name="Guiguen Y."/>
        </authorList>
    </citation>
    <scope>NUCLEOTIDE SEQUENCE [LARGE SCALE GENOMIC DNA]</scope>
    <source>
        <strain evidence="6">Cs_M1</strain>
        <tissue evidence="6">Blood</tissue>
    </source>
</reference>
<dbReference type="EMBL" id="JAGTTL010000035">
    <property type="protein sequence ID" value="KAK6294747.1"/>
    <property type="molecule type" value="Genomic_DNA"/>
</dbReference>
<accession>A0AAN8KNW4</accession>
<keyword evidence="4" id="KW-0812">Transmembrane</keyword>
<keyword evidence="2" id="KW-0677">Repeat</keyword>
<name>A0AAN8KNW4_9TELE</name>
<dbReference type="PROSITE" id="PS51257">
    <property type="entry name" value="PROKAR_LIPOPROTEIN"/>
    <property type="match status" value="1"/>
</dbReference>
<evidence type="ECO:0000256" key="5">
    <source>
        <dbReference type="ARBA" id="ARBA00023128"/>
    </source>
</evidence>
<dbReference type="GO" id="GO:0005741">
    <property type="term" value="C:mitochondrial outer membrane"/>
    <property type="evidence" value="ECO:0007669"/>
    <property type="project" value="UniProtKB-SubCell"/>
</dbReference>
<comment type="subcellular location">
    <subcellularLocation>
        <location evidence="1">Mitochondrion outer membrane</location>
        <topology evidence="1">Multi-pass membrane protein</topology>
    </subcellularLocation>
</comment>
<comment type="caution">
    <text evidence="6">The sequence shown here is derived from an EMBL/GenBank/DDBJ whole genome shotgun (WGS) entry which is preliminary data.</text>
</comment>
<evidence type="ECO:0000313" key="6">
    <source>
        <dbReference type="EMBL" id="KAK6294747.1"/>
    </source>
</evidence>
<evidence type="ECO:0000256" key="2">
    <source>
        <dbReference type="ARBA" id="ARBA00022737"/>
    </source>
</evidence>
<evidence type="ECO:0000256" key="4">
    <source>
        <dbReference type="ARBA" id="ARBA00022989"/>
    </source>
</evidence>
<keyword evidence="4" id="KW-1133">Transmembrane helix</keyword>
<dbReference type="GO" id="GO:0043065">
    <property type="term" value="P:positive regulation of apoptotic process"/>
    <property type="evidence" value="ECO:0007669"/>
    <property type="project" value="TreeGrafter"/>
</dbReference>
<evidence type="ECO:0000256" key="1">
    <source>
        <dbReference type="ARBA" id="ARBA00004374"/>
    </source>
</evidence>
<organism evidence="6 7">
    <name type="scientific">Coregonus suidteri</name>
    <dbReference type="NCBI Taxonomy" id="861788"/>
    <lineage>
        <taxon>Eukaryota</taxon>
        <taxon>Metazoa</taxon>
        <taxon>Chordata</taxon>
        <taxon>Craniata</taxon>
        <taxon>Vertebrata</taxon>
        <taxon>Euteleostomi</taxon>
        <taxon>Actinopterygii</taxon>
        <taxon>Neopterygii</taxon>
        <taxon>Teleostei</taxon>
        <taxon>Protacanthopterygii</taxon>
        <taxon>Salmoniformes</taxon>
        <taxon>Salmonidae</taxon>
        <taxon>Coregoninae</taxon>
        <taxon>Coregonus</taxon>
    </lineage>
</organism>
<dbReference type="AlphaFoldDB" id="A0AAN8KNW4"/>
<keyword evidence="4" id="KW-0472">Membrane</keyword>
<dbReference type="Proteomes" id="UP001356427">
    <property type="component" value="Unassembled WGS sequence"/>
</dbReference>
<evidence type="ECO:0000256" key="3">
    <source>
        <dbReference type="ARBA" id="ARBA00022787"/>
    </source>
</evidence>
<sequence>MDERHAWSENKLHNWLGALSSCDLKTGLALSLLRMGPVFLVCCGDVLFSCGSATDAGPTLINTYAIDDFPMSHTGEIKNCSQAVTGFFASMLTYPFVLVSNLMAVNDCGWLAASLPMLQYIQPGWTACRSPEPRGKHEQRQQFIFSRKLPVGKTYAIDPEEIFFKSNYLHRITLLIIDIGLNGGGSLAI</sequence>
<keyword evidence="5" id="KW-0496">Mitochondrion</keyword>
<dbReference type="PANTHER" id="PTHR10780">
    <property type="entry name" value="MITOCHONDRIAL CARRIER HOMOLOG"/>
    <property type="match status" value="1"/>
</dbReference>
<keyword evidence="3" id="KW-1000">Mitochondrion outer membrane</keyword>
<keyword evidence="7" id="KW-1185">Reference proteome</keyword>
<protein>
    <submittedName>
        <fullName evidence="6">Uncharacterized protein</fullName>
    </submittedName>
</protein>